<comment type="subcellular location">
    <subcellularLocation>
        <location evidence="1">Endomembrane system</location>
        <topology evidence="1">Multi-pass membrane protein</topology>
    </subcellularLocation>
</comment>
<keyword evidence="4" id="KW-0560">Oxidoreductase</keyword>
<dbReference type="GO" id="GO:0005506">
    <property type="term" value="F:iron ion binding"/>
    <property type="evidence" value="ECO:0007669"/>
    <property type="project" value="InterPro"/>
</dbReference>
<dbReference type="PANTHER" id="PTHR21624:SF1">
    <property type="entry name" value="ALKYLGLYCEROL MONOOXYGENASE"/>
    <property type="match status" value="1"/>
</dbReference>
<dbReference type="EMBL" id="QEHR01000001">
    <property type="protein sequence ID" value="PVW17378.1"/>
    <property type="molecule type" value="Genomic_DNA"/>
</dbReference>
<feature type="transmembrane region" description="Helical" evidence="7">
    <location>
        <begin position="113"/>
        <end position="130"/>
    </location>
</feature>
<gene>
    <name evidence="9" type="ORF">DDV96_02415</name>
</gene>
<evidence type="ECO:0000256" key="3">
    <source>
        <dbReference type="ARBA" id="ARBA00022989"/>
    </source>
</evidence>
<feature type="transmembrane region" description="Helical" evidence="7">
    <location>
        <begin position="31"/>
        <end position="49"/>
    </location>
</feature>
<evidence type="ECO:0000256" key="2">
    <source>
        <dbReference type="ARBA" id="ARBA00022692"/>
    </source>
</evidence>
<organism evidence="9 10">
    <name type="scientific">Marixanthomonas spongiae</name>
    <dbReference type="NCBI Taxonomy" id="2174845"/>
    <lineage>
        <taxon>Bacteria</taxon>
        <taxon>Pseudomonadati</taxon>
        <taxon>Bacteroidota</taxon>
        <taxon>Flavobacteriia</taxon>
        <taxon>Flavobacteriales</taxon>
        <taxon>Flavobacteriaceae</taxon>
        <taxon>Marixanthomonas</taxon>
    </lineage>
</organism>
<accession>A0A2U0I8G9</accession>
<dbReference type="GO" id="GO:0008610">
    <property type="term" value="P:lipid biosynthetic process"/>
    <property type="evidence" value="ECO:0007669"/>
    <property type="project" value="InterPro"/>
</dbReference>
<dbReference type="Proteomes" id="UP000245962">
    <property type="component" value="Unassembled WGS sequence"/>
</dbReference>
<keyword evidence="10" id="KW-1185">Reference proteome</keyword>
<dbReference type="GO" id="GO:0050479">
    <property type="term" value="F:glyceryl-ether monooxygenase activity"/>
    <property type="evidence" value="ECO:0007669"/>
    <property type="project" value="TreeGrafter"/>
</dbReference>
<evidence type="ECO:0000256" key="7">
    <source>
        <dbReference type="SAM" id="Phobius"/>
    </source>
</evidence>
<evidence type="ECO:0000256" key="1">
    <source>
        <dbReference type="ARBA" id="ARBA00004127"/>
    </source>
</evidence>
<keyword evidence="3 7" id="KW-1133">Transmembrane helix</keyword>
<evidence type="ECO:0000313" key="10">
    <source>
        <dbReference type="Proteomes" id="UP000245962"/>
    </source>
</evidence>
<reference evidence="9 10" key="1">
    <citation type="submission" date="2018-04" db="EMBL/GenBank/DDBJ databases">
        <title>Marixanthomonas spongiae HN-E44 sp. nov., isolated from a marine sponge.</title>
        <authorList>
            <person name="Luo L."/>
            <person name="Zhuang L."/>
        </authorList>
    </citation>
    <scope>NUCLEOTIDE SEQUENCE [LARGE SCALE GENOMIC DNA]</scope>
    <source>
        <strain evidence="9 10">HN-E44</strain>
    </source>
</reference>
<dbReference type="AlphaFoldDB" id="A0A2U0I8G9"/>
<protein>
    <submittedName>
        <fullName evidence="9">Sterol desaturase</fullName>
    </submittedName>
</protein>
<dbReference type="Pfam" id="PF04116">
    <property type="entry name" value="FA_hydroxylase"/>
    <property type="match status" value="1"/>
</dbReference>
<evidence type="ECO:0000256" key="6">
    <source>
        <dbReference type="ARBA" id="ARBA00023136"/>
    </source>
</evidence>
<dbReference type="OrthoDB" id="9770329at2"/>
<keyword evidence="6 7" id="KW-0472">Membrane</keyword>
<evidence type="ECO:0000256" key="5">
    <source>
        <dbReference type="ARBA" id="ARBA00023098"/>
    </source>
</evidence>
<dbReference type="GO" id="GO:0012505">
    <property type="term" value="C:endomembrane system"/>
    <property type="evidence" value="ECO:0007669"/>
    <property type="project" value="UniProtKB-SubCell"/>
</dbReference>
<evidence type="ECO:0000313" key="9">
    <source>
        <dbReference type="EMBL" id="PVW17378.1"/>
    </source>
</evidence>
<dbReference type="GO" id="GO:0016020">
    <property type="term" value="C:membrane"/>
    <property type="evidence" value="ECO:0007669"/>
    <property type="project" value="GOC"/>
</dbReference>
<name>A0A2U0I8G9_9FLAO</name>
<keyword evidence="5" id="KW-0443">Lipid metabolism</keyword>
<dbReference type="PANTHER" id="PTHR21624">
    <property type="entry name" value="STEROL DESATURASE-RELATED PROTEIN"/>
    <property type="match status" value="1"/>
</dbReference>
<comment type="caution">
    <text evidence="9">The sequence shown here is derived from an EMBL/GenBank/DDBJ whole genome shotgun (WGS) entry which is preliminary data.</text>
</comment>
<dbReference type="GO" id="GO:0006643">
    <property type="term" value="P:membrane lipid metabolic process"/>
    <property type="evidence" value="ECO:0007669"/>
    <property type="project" value="TreeGrafter"/>
</dbReference>
<sequence>MEKYFQIFKDSYVGYFNYLLDEITRFHWENYFYGLIVVSVVVWLLELLFPWRKNQKVFRKDFWLDTFYMFFNFFLLNLIVLIFLSNATAAVFNDFLGLVGLHVSDFELLNVDALPYGLGLLVFFLVSDFVQWNTHRLLHSVPILWKFHQVHHSVKEMGFAAHLRYHWMEPVVYKSILYIPLAIIGGFDVTDVAIVHFTALTIGHLNHANLGWDYGILKYIFNNPKMHIWHHAKVLPKHTKYGVNYGISLSIWDYLFGTNHIPHNGRDIELGFDGDEQFPQHFIHQSIYPIKTKKRKYPYIRVQKEKS</sequence>
<proteinExistence type="predicted"/>
<keyword evidence="2 7" id="KW-0812">Transmembrane</keyword>
<dbReference type="RefSeq" id="WP_116693127.1">
    <property type="nucleotide sequence ID" value="NZ_QEHR01000001.1"/>
</dbReference>
<evidence type="ECO:0000259" key="8">
    <source>
        <dbReference type="Pfam" id="PF04116"/>
    </source>
</evidence>
<dbReference type="InterPro" id="IPR006694">
    <property type="entry name" value="Fatty_acid_hydroxylase"/>
</dbReference>
<evidence type="ECO:0000256" key="4">
    <source>
        <dbReference type="ARBA" id="ARBA00023002"/>
    </source>
</evidence>
<feature type="domain" description="Fatty acid hydroxylase" evidence="8">
    <location>
        <begin position="121"/>
        <end position="258"/>
    </location>
</feature>
<feature type="transmembrane region" description="Helical" evidence="7">
    <location>
        <begin position="70"/>
        <end position="93"/>
    </location>
</feature>
<dbReference type="InterPro" id="IPR051689">
    <property type="entry name" value="Sterol_desaturase/TMEM195"/>
</dbReference>